<name>A0ABS5U5H6_9BACT</name>
<proteinExistence type="predicted"/>
<feature type="domain" description="GAF" evidence="1">
    <location>
        <begin position="26"/>
        <end position="177"/>
    </location>
</feature>
<sequence>MLQNSHHQDQFIKLIGLSSFLEQQASLDESLDEIVAKSANILNIKNCSIMLFREDDMGDGMSLRIFAKFGEFPPKAATEAVKVNKGIAGKVAATAQPLLIQDIERSEYFPLARTPESPNKSFICVPIIISGKVIGVLNVSNPVDNRCFDYNDLNLSVFVTLLIGRSVQVIQLQNLLKSRFAQMAIIQETGAVMDSVLDTENYDADMLVKMLSKSFYREMTKAGFTKNHIIKAATEIISQLHESLARHDKRVKRETDPDL</sequence>
<comment type="caution">
    <text evidence="2">The sequence shown here is derived from an EMBL/GenBank/DDBJ whole genome shotgun (WGS) entry which is preliminary data.</text>
</comment>
<evidence type="ECO:0000259" key="1">
    <source>
        <dbReference type="SMART" id="SM00065"/>
    </source>
</evidence>
<dbReference type="Pfam" id="PF01590">
    <property type="entry name" value="GAF"/>
    <property type="match status" value="1"/>
</dbReference>
<evidence type="ECO:0000313" key="2">
    <source>
        <dbReference type="EMBL" id="MBT1070910.1"/>
    </source>
</evidence>
<dbReference type="InterPro" id="IPR003018">
    <property type="entry name" value="GAF"/>
</dbReference>
<dbReference type="Proteomes" id="UP000784128">
    <property type="component" value="Unassembled WGS sequence"/>
</dbReference>
<dbReference type="SUPFAM" id="SSF55781">
    <property type="entry name" value="GAF domain-like"/>
    <property type="match status" value="1"/>
</dbReference>
<gene>
    <name evidence="2" type="ORF">KJB30_03865</name>
</gene>
<organism evidence="2 3">
    <name type="scientific">Pelotalea chapellei</name>
    <dbReference type="NCBI Taxonomy" id="44671"/>
    <lineage>
        <taxon>Bacteria</taxon>
        <taxon>Pseudomonadati</taxon>
        <taxon>Thermodesulfobacteriota</taxon>
        <taxon>Desulfuromonadia</taxon>
        <taxon>Geobacterales</taxon>
        <taxon>Geobacteraceae</taxon>
        <taxon>Pelotalea</taxon>
    </lineage>
</organism>
<keyword evidence="3" id="KW-1185">Reference proteome</keyword>
<dbReference type="RefSeq" id="WP_214296626.1">
    <property type="nucleotide sequence ID" value="NZ_JAHDYS010000003.1"/>
</dbReference>
<dbReference type="EMBL" id="JAHDYS010000003">
    <property type="protein sequence ID" value="MBT1070910.1"/>
    <property type="molecule type" value="Genomic_DNA"/>
</dbReference>
<reference evidence="2 3" key="1">
    <citation type="submission" date="2021-05" db="EMBL/GenBank/DDBJ databases">
        <title>The draft genome of Geobacter chapellei DSM 13688.</title>
        <authorList>
            <person name="Xu Z."/>
            <person name="Masuda Y."/>
            <person name="Itoh H."/>
            <person name="Senoo K."/>
        </authorList>
    </citation>
    <scope>NUCLEOTIDE SEQUENCE [LARGE SCALE GENOMIC DNA]</scope>
    <source>
        <strain evidence="2 3">DSM 13688</strain>
    </source>
</reference>
<evidence type="ECO:0000313" key="3">
    <source>
        <dbReference type="Proteomes" id="UP000784128"/>
    </source>
</evidence>
<dbReference type="InterPro" id="IPR029016">
    <property type="entry name" value="GAF-like_dom_sf"/>
</dbReference>
<dbReference type="SMART" id="SM00065">
    <property type="entry name" value="GAF"/>
    <property type="match status" value="1"/>
</dbReference>
<accession>A0ABS5U5H6</accession>
<dbReference type="Gene3D" id="3.30.450.40">
    <property type="match status" value="1"/>
</dbReference>
<protein>
    <submittedName>
        <fullName evidence="2">GAF domain-containing protein</fullName>
    </submittedName>
</protein>